<feature type="modified residue" description="4-aspartylphosphate" evidence="2">
    <location>
        <position position="74"/>
    </location>
</feature>
<evidence type="ECO:0000256" key="1">
    <source>
        <dbReference type="ARBA" id="ARBA00022553"/>
    </source>
</evidence>
<sequence>MISMQEIRQRAQTVAIKPPDFASILIVDDQRFDRARLRRMCKELEFDVTISEADSLESLGTAMGQDAFDLIFLDYHMSDGSGLQALDAIQFDPRNRNAATIMVTGDEQTEIAINAMKNGCSDFLKKDDLSNASVRRAAINALQKASLNRSLETQHVMRSKVEAVLDSFTEECANELKPMLFKMMRHVRDLYTIRDDDVKYQATIQQISNACNRLFDFMNDIDDQERKEFSLVEVGEGPASSVESEALEELQGGRPRLFGRQPIRPN</sequence>
<accession>A0A1X7BKW9</accession>
<dbReference type="EMBL" id="FWXB01000001">
    <property type="protein sequence ID" value="SMC10297.1"/>
    <property type="molecule type" value="Genomic_DNA"/>
</dbReference>
<reference evidence="5 6" key="1">
    <citation type="submission" date="2017-03" db="EMBL/GenBank/DDBJ databases">
        <authorList>
            <person name="Afonso C.L."/>
            <person name="Miller P.J."/>
            <person name="Scott M.A."/>
            <person name="Spackman E."/>
            <person name="Goraichik I."/>
            <person name="Dimitrov K.M."/>
            <person name="Suarez D.L."/>
            <person name="Swayne D.E."/>
        </authorList>
    </citation>
    <scope>NUCLEOTIDE SEQUENCE [LARGE SCALE GENOMIC DNA]</scope>
    <source>
        <strain evidence="5 6">CECT 7745</strain>
    </source>
</reference>
<dbReference type="AlphaFoldDB" id="A0A1X7BKW9"/>
<name>A0A1X7BKW9_9RHOB</name>
<dbReference type="PROSITE" id="PS50110">
    <property type="entry name" value="RESPONSE_REGULATORY"/>
    <property type="match status" value="1"/>
</dbReference>
<keyword evidence="1 2" id="KW-0597">Phosphoprotein</keyword>
<dbReference type="Proteomes" id="UP000193224">
    <property type="component" value="Unassembled WGS sequence"/>
</dbReference>
<dbReference type="GO" id="GO:0000160">
    <property type="term" value="P:phosphorelay signal transduction system"/>
    <property type="evidence" value="ECO:0007669"/>
    <property type="project" value="InterPro"/>
</dbReference>
<feature type="domain" description="Response regulatory" evidence="4">
    <location>
        <begin position="23"/>
        <end position="141"/>
    </location>
</feature>
<evidence type="ECO:0000313" key="5">
    <source>
        <dbReference type="EMBL" id="SMC10297.1"/>
    </source>
</evidence>
<dbReference type="InterPro" id="IPR011006">
    <property type="entry name" value="CheY-like_superfamily"/>
</dbReference>
<dbReference type="InterPro" id="IPR050595">
    <property type="entry name" value="Bact_response_regulator"/>
</dbReference>
<dbReference type="InterPro" id="IPR001789">
    <property type="entry name" value="Sig_transdc_resp-reg_receiver"/>
</dbReference>
<protein>
    <submittedName>
        <fullName evidence="5">Chemotaxis-specific methylesterase</fullName>
    </submittedName>
</protein>
<dbReference type="Gene3D" id="3.40.50.2300">
    <property type="match status" value="1"/>
</dbReference>
<keyword evidence="6" id="KW-1185">Reference proteome</keyword>
<dbReference type="SUPFAM" id="SSF52172">
    <property type="entry name" value="CheY-like"/>
    <property type="match status" value="1"/>
</dbReference>
<dbReference type="PANTHER" id="PTHR44591:SF23">
    <property type="entry name" value="CHEY SUBFAMILY"/>
    <property type="match status" value="1"/>
</dbReference>
<dbReference type="Pfam" id="PF00072">
    <property type="entry name" value="Response_reg"/>
    <property type="match status" value="1"/>
</dbReference>
<dbReference type="CDD" id="cd00156">
    <property type="entry name" value="REC"/>
    <property type="match status" value="1"/>
</dbReference>
<proteinExistence type="predicted"/>
<dbReference type="SMART" id="SM00448">
    <property type="entry name" value="REC"/>
    <property type="match status" value="1"/>
</dbReference>
<evidence type="ECO:0000259" key="4">
    <source>
        <dbReference type="PROSITE" id="PS50110"/>
    </source>
</evidence>
<dbReference type="OrthoDB" id="7857827at2"/>
<evidence type="ECO:0000313" key="6">
    <source>
        <dbReference type="Proteomes" id="UP000193224"/>
    </source>
</evidence>
<evidence type="ECO:0000256" key="3">
    <source>
        <dbReference type="SAM" id="MobiDB-lite"/>
    </source>
</evidence>
<organism evidence="5 6">
    <name type="scientific">Roseovarius aestuarii</name>
    <dbReference type="NCBI Taxonomy" id="475083"/>
    <lineage>
        <taxon>Bacteria</taxon>
        <taxon>Pseudomonadati</taxon>
        <taxon>Pseudomonadota</taxon>
        <taxon>Alphaproteobacteria</taxon>
        <taxon>Rhodobacterales</taxon>
        <taxon>Roseobacteraceae</taxon>
        <taxon>Roseovarius</taxon>
    </lineage>
</organism>
<feature type="region of interest" description="Disordered" evidence="3">
    <location>
        <begin position="232"/>
        <end position="266"/>
    </location>
</feature>
<evidence type="ECO:0000256" key="2">
    <source>
        <dbReference type="PROSITE-ProRule" id="PRU00169"/>
    </source>
</evidence>
<gene>
    <name evidence="5" type="ORF">ROA7745_00101</name>
</gene>
<dbReference type="PANTHER" id="PTHR44591">
    <property type="entry name" value="STRESS RESPONSE REGULATOR PROTEIN 1"/>
    <property type="match status" value="1"/>
</dbReference>